<dbReference type="GO" id="GO:0032259">
    <property type="term" value="P:methylation"/>
    <property type="evidence" value="ECO:0007669"/>
    <property type="project" value="UniProtKB-KW"/>
</dbReference>
<reference evidence="6" key="1">
    <citation type="journal article" date="2007" name="Nature">
        <title>The grapevine genome sequence suggests ancestral hexaploidization in major angiosperm phyla.</title>
        <authorList>
            <consortium name="The French-Italian Public Consortium for Grapevine Genome Characterization."/>
            <person name="Jaillon O."/>
            <person name="Aury J.-M."/>
            <person name="Noel B."/>
            <person name="Policriti A."/>
            <person name="Clepet C."/>
            <person name="Casagrande A."/>
            <person name="Choisne N."/>
            <person name="Aubourg S."/>
            <person name="Vitulo N."/>
            <person name="Jubin C."/>
            <person name="Vezzi A."/>
            <person name="Legeai F."/>
            <person name="Hugueney P."/>
            <person name="Dasilva C."/>
            <person name="Horner D."/>
            <person name="Mica E."/>
            <person name="Jublot D."/>
            <person name="Poulain J."/>
            <person name="Bruyere C."/>
            <person name="Billault A."/>
            <person name="Segurens B."/>
            <person name="Gouyvenoux M."/>
            <person name="Ugarte E."/>
            <person name="Cattonaro F."/>
            <person name="Anthouard V."/>
            <person name="Vico V."/>
            <person name="Del Fabbro C."/>
            <person name="Alaux M."/>
            <person name="Di Gaspero G."/>
            <person name="Dumas V."/>
            <person name="Felice N."/>
            <person name="Paillard S."/>
            <person name="Juman I."/>
            <person name="Moroldo M."/>
            <person name="Scalabrin S."/>
            <person name="Canaguier A."/>
            <person name="Le Clainche I."/>
            <person name="Malacrida G."/>
            <person name="Durand E."/>
            <person name="Pesole G."/>
            <person name="Laucou V."/>
            <person name="Chatelet P."/>
            <person name="Merdinoglu D."/>
            <person name="Delledonne M."/>
            <person name="Pezzotti M."/>
            <person name="Lecharny A."/>
            <person name="Scarpelli C."/>
            <person name="Artiguenave F."/>
            <person name="Pe M.E."/>
            <person name="Valle G."/>
            <person name="Morgante M."/>
            <person name="Caboche M."/>
            <person name="Adam-Blondon A.-F."/>
            <person name="Weissenbach J."/>
            <person name="Quetier F."/>
            <person name="Wincker P."/>
        </authorList>
    </citation>
    <scope>NUCLEOTIDE SEQUENCE [LARGE SCALE GENOMIC DNA]</scope>
    <source>
        <strain evidence="6">cv. Pinot noir / PN40024</strain>
    </source>
</reference>
<keyword evidence="2" id="KW-0808">Transferase</keyword>
<dbReference type="GO" id="GO:0008171">
    <property type="term" value="F:O-methyltransferase activity"/>
    <property type="evidence" value="ECO:0007669"/>
    <property type="project" value="InterPro"/>
</dbReference>
<dbReference type="PaxDb" id="29760-VIT_12s0059g01760.t01"/>
<dbReference type="Proteomes" id="UP000009183">
    <property type="component" value="Chromosome 12"/>
</dbReference>
<evidence type="ECO:0000256" key="3">
    <source>
        <dbReference type="ARBA" id="ARBA00022691"/>
    </source>
</evidence>
<evidence type="ECO:0000256" key="1">
    <source>
        <dbReference type="ARBA" id="ARBA00022603"/>
    </source>
</evidence>
<dbReference type="InParanoid" id="D7TEH6"/>
<dbReference type="PROSITE" id="PS51683">
    <property type="entry name" value="SAM_OMT_II"/>
    <property type="match status" value="1"/>
</dbReference>
<dbReference type="InterPro" id="IPR001077">
    <property type="entry name" value="COMT_C"/>
</dbReference>
<dbReference type="OrthoDB" id="1606438at2759"/>
<dbReference type="Gene3D" id="3.40.50.150">
    <property type="entry name" value="Vaccinia Virus protein VP39"/>
    <property type="match status" value="1"/>
</dbReference>
<dbReference type="InterPro" id="IPR029063">
    <property type="entry name" value="SAM-dependent_MTases_sf"/>
</dbReference>
<feature type="domain" description="O-methyltransferase C-terminal" evidence="4">
    <location>
        <begin position="4"/>
        <end position="101"/>
    </location>
</feature>
<dbReference type="SUPFAM" id="SSF53335">
    <property type="entry name" value="S-adenosyl-L-methionine-dependent methyltransferases"/>
    <property type="match status" value="1"/>
</dbReference>
<accession>D7TEH6</accession>
<dbReference type="EMBL" id="FN595765">
    <property type="protein sequence ID" value="CBI28899.3"/>
    <property type="molecule type" value="Genomic_DNA"/>
</dbReference>
<protein>
    <recommendedName>
        <fullName evidence="4">O-methyltransferase C-terminal domain-containing protein</fullName>
    </recommendedName>
</protein>
<keyword evidence="3" id="KW-0949">S-adenosyl-L-methionine</keyword>
<gene>
    <name evidence="5" type="ordered locus">VIT_12s0059g01760</name>
</gene>
<dbReference type="PANTHER" id="PTHR11746">
    <property type="entry name" value="O-METHYLTRANSFERASE"/>
    <property type="match status" value="1"/>
</dbReference>
<dbReference type="eggNOG" id="KOG3178">
    <property type="taxonomic scope" value="Eukaryota"/>
</dbReference>
<keyword evidence="6" id="KW-1185">Reference proteome</keyword>
<organism evidence="5 6">
    <name type="scientific">Vitis vinifera</name>
    <name type="common">Grape</name>
    <dbReference type="NCBI Taxonomy" id="29760"/>
    <lineage>
        <taxon>Eukaryota</taxon>
        <taxon>Viridiplantae</taxon>
        <taxon>Streptophyta</taxon>
        <taxon>Embryophyta</taxon>
        <taxon>Tracheophyta</taxon>
        <taxon>Spermatophyta</taxon>
        <taxon>Magnoliopsida</taxon>
        <taxon>eudicotyledons</taxon>
        <taxon>Gunneridae</taxon>
        <taxon>Pentapetalae</taxon>
        <taxon>rosids</taxon>
        <taxon>Vitales</taxon>
        <taxon>Vitaceae</taxon>
        <taxon>Viteae</taxon>
        <taxon>Vitis</taxon>
    </lineage>
</organism>
<sequence length="101" mass="10955">MACTTKIAMKAVVAAYKDGFGCIGTLVGIGGGTRKAVVELVKAYPRITAINFDLPYVLASAPTYEGVSHVKGDMFESIPNADAIFMKWILHDWNDEDCIKI</sequence>
<proteinExistence type="predicted"/>
<evidence type="ECO:0000313" key="5">
    <source>
        <dbReference type="EMBL" id="CBI28899.3"/>
    </source>
</evidence>
<dbReference type="Pfam" id="PF00891">
    <property type="entry name" value="Methyltransf_2"/>
    <property type="match status" value="1"/>
</dbReference>
<dbReference type="OMA" id="CTTKIAM"/>
<evidence type="ECO:0000256" key="2">
    <source>
        <dbReference type="ARBA" id="ARBA00022679"/>
    </source>
</evidence>
<dbReference type="AlphaFoldDB" id="D7TEH6"/>
<dbReference type="HOGENOM" id="CLU_005533_10_2_1"/>
<dbReference type="InterPro" id="IPR016461">
    <property type="entry name" value="COMT-like"/>
</dbReference>
<dbReference type="STRING" id="29760.D7TEH6"/>
<keyword evidence="1" id="KW-0489">Methyltransferase</keyword>
<evidence type="ECO:0000313" key="6">
    <source>
        <dbReference type="Proteomes" id="UP000009183"/>
    </source>
</evidence>
<evidence type="ECO:0000259" key="4">
    <source>
        <dbReference type="Pfam" id="PF00891"/>
    </source>
</evidence>
<name>D7TEH6_VITVI</name>